<dbReference type="InterPro" id="IPR006311">
    <property type="entry name" value="TAT_signal"/>
</dbReference>
<evidence type="ECO:0000256" key="1">
    <source>
        <dbReference type="SAM" id="SignalP"/>
    </source>
</evidence>
<sequence>MARAPRRGGSRPALQLATSLAAALLLAAAAGPRALATPPPGDREETLVAQGGALRAADWESYAVQVPADADAPPGGGAYCRRIDAGGAIVLRAARARPAAGASLRLSLAAAPAELLPRLTLAAADGGGGKGGGAGAGVPLSKLLGGGGGGEAAVEARVADLAGGLTKFDRVVLSRPDDGGEGILVACVRALTIAYGG</sequence>
<feature type="signal peptide" evidence="1">
    <location>
        <begin position="1"/>
        <end position="36"/>
    </location>
</feature>
<proteinExistence type="predicted"/>
<dbReference type="AlphaFoldDB" id="A0A2V0NQE2"/>
<protein>
    <submittedName>
        <fullName evidence="2">Uncharacterized protein</fullName>
    </submittedName>
</protein>
<evidence type="ECO:0000313" key="2">
    <source>
        <dbReference type="EMBL" id="GBF89878.1"/>
    </source>
</evidence>
<gene>
    <name evidence="2" type="ORF">Rsub_02582</name>
</gene>
<dbReference type="EMBL" id="BDRX01000013">
    <property type="protein sequence ID" value="GBF89878.1"/>
    <property type="molecule type" value="Genomic_DNA"/>
</dbReference>
<name>A0A2V0NQE2_9CHLO</name>
<evidence type="ECO:0000313" key="3">
    <source>
        <dbReference type="Proteomes" id="UP000247498"/>
    </source>
</evidence>
<keyword evidence="3" id="KW-1185">Reference proteome</keyword>
<comment type="caution">
    <text evidence="2">The sequence shown here is derived from an EMBL/GenBank/DDBJ whole genome shotgun (WGS) entry which is preliminary data.</text>
</comment>
<dbReference type="Proteomes" id="UP000247498">
    <property type="component" value="Unassembled WGS sequence"/>
</dbReference>
<accession>A0A2V0NQE2</accession>
<dbReference type="InParanoid" id="A0A2V0NQE2"/>
<dbReference type="PROSITE" id="PS51318">
    <property type="entry name" value="TAT"/>
    <property type="match status" value="1"/>
</dbReference>
<reference evidence="2 3" key="1">
    <citation type="journal article" date="2018" name="Sci. Rep.">
        <title>Raphidocelis subcapitata (=Pseudokirchneriella subcapitata) provides an insight into genome evolution and environmental adaptations in the Sphaeropleales.</title>
        <authorList>
            <person name="Suzuki S."/>
            <person name="Yamaguchi H."/>
            <person name="Nakajima N."/>
            <person name="Kawachi M."/>
        </authorList>
    </citation>
    <scope>NUCLEOTIDE SEQUENCE [LARGE SCALE GENOMIC DNA]</scope>
    <source>
        <strain evidence="2 3">NIES-35</strain>
    </source>
</reference>
<organism evidence="2 3">
    <name type="scientific">Raphidocelis subcapitata</name>
    <dbReference type="NCBI Taxonomy" id="307507"/>
    <lineage>
        <taxon>Eukaryota</taxon>
        <taxon>Viridiplantae</taxon>
        <taxon>Chlorophyta</taxon>
        <taxon>core chlorophytes</taxon>
        <taxon>Chlorophyceae</taxon>
        <taxon>CS clade</taxon>
        <taxon>Sphaeropleales</taxon>
        <taxon>Selenastraceae</taxon>
        <taxon>Raphidocelis</taxon>
    </lineage>
</organism>
<feature type="chain" id="PRO_5016070895" evidence="1">
    <location>
        <begin position="37"/>
        <end position="197"/>
    </location>
</feature>
<keyword evidence="1" id="KW-0732">Signal</keyword>